<dbReference type="SUPFAM" id="SSF55961">
    <property type="entry name" value="Bet v1-like"/>
    <property type="match status" value="1"/>
</dbReference>
<dbReference type="KEGG" id="ssai:N0B31_15400"/>
<evidence type="ECO:0000313" key="1">
    <source>
        <dbReference type="EMBL" id="UWM53520.1"/>
    </source>
</evidence>
<sequence length="144" mass="16077">MIEVSESAVVDAPLAAVWAFMDDPHNQPEISPSITDVRDVEQDATGKSLSYTYRMAGVPIDGSMSTSTYDPEERVVFDLEGPLSGTITWTFEALDDGRTRVTYGAAYDLPSKVLESVVRRFAERYNERELRTTLENLQTQFASD</sequence>
<dbReference type="Pfam" id="PF10604">
    <property type="entry name" value="Polyketide_cyc2"/>
    <property type="match status" value="1"/>
</dbReference>
<accession>A0A9E7U3R3</accession>
<dbReference type="CDD" id="cd07812">
    <property type="entry name" value="SRPBCC"/>
    <property type="match status" value="1"/>
</dbReference>
<name>A0A9E7U3R3_9EURY</name>
<dbReference type="Proteomes" id="UP001057580">
    <property type="component" value="Chromosome"/>
</dbReference>
<dbReference type="Gene3D" id="3.30.530.20">
    <property type="match status" value="1"/>
</dbReference>
<gene>
    <name evidence="1" type="ORF">N0B31_15400</name>
</gene>
<evidence type="ECO:0000313" key="2">
    <source>
        <dbReference type="Proteomes" id="UP001057580"/>
    </source>
</evidence>
<reference evidence="1" key="1">
    <citation type="submission" date="2022-09" db="EMBL/GenBank/DDBJ databases">
        <title>Diverse halophilic archaea isolated from saline environments.</title>
        <authorList>
            <person name="Cui H.-L."/>
        </authorList>
    </citation>
    <scope>NUCLEOTIDE SEQUENCE</scope>
    <source>
        <strain evidence="1">ZS-35-S2</strain>
    </source>
</reference>
<dbReference type="InterPro" id="IPR023393">
    <property type="entry name" value="START-like_dom_sf"/>
</dbReference>
<dbReference type="EMBL" id="CP104003">
    <property type="protein sequence ID" value="UWM53520.1"/>
    <property type="molecule type" value="Genomic_DNA"/>
</dbReference>
<protein>
    <submittedName>
        <fullName evidence="1">SRPBCC family protein</fullName>
    </submittedName>
</protein>
<proteinExistence type="predicted"/>
<dbReference type="AlphaFoldDB" id="A0A9E7U3R3"/>
<dbReference type="GeneID" id="74943836"/>
<dbReference type="RefSeq" id="WP_260592514.1">
    <property type="nucleotide sequence ID" value="NZ_CP104003.1"/>
</dbReference>
<organism evidence="1 2">
    <name type="scientific">Salinirubellus salinus</name>
    <dbReference type="NCBI Taxonomy" id="1364945"/>
    <lineage>
        <taxon>Archaea</taxon>
        <taxon>Methanobacteriati</taxon>
        <taxon>Methanobacteriota</taxon>
        <taxon>Stenosarchaea group</taxon>
        <taxon>Halobacteria</taxon>
        <taxon>Halobacteriales</taxon>
        <taxon>Natronomonadaceae</taxon>
        <taxon>Salinirubellus</taxon>
    </lineage>
</organism>
<keyword evidence="2" id="KW-1185">Reference proteome</keyword>
<dbReference type="InterPro" id="IPR019587">
    <property type="entry name" value="Polyketide_cyclase/dehydratase"/>
</dbReference>